<comment type="subcellular location">
    <subcellularLocation>
        <location evidence="1">Nucleus</location>
    </subcellularLocation>
</comment>
<keyword evidence="2" id="KW-0805">Transcription regulation</keyword>
<dbReference type="OrthoDB" id="1898716at2759"/>
<evidence type="ECO:0000256" key="4">
    <source>
        <dbReference type="ARBA" id="ARBA00023163"/>
    </source>
</evidence>
<dbReference type="Gene3D" id="3.40.1810.10">
    <property type="entry name" value="Transcription factor, MADS-box"/>
    <property type="match status" value="1"/>
</dbReference>
<evidence type="ECO:0000256" key="3">
    <source>
        <dbReference type="ARBA" id="ARBA00023125"/>
    </source>
</evidence>
<evidence type="ECO:0000256" key="5">
    <source>
        <dbReference type="ARBA" id="ARBA00023242"/>
    </source>
</evidence>
<dbReference type="GO" id="GO:0005634">
    <property type="term" value="C:nucleus"/>
    <property type="evidence" value="ECO:0007669"/>
    <property type="project" value="UniProtKB-SubCell"/>
</dbReference>
<dbReference type="InterPro" id="IPR036879">
    <property type="entry name" value="TF_MADSbox_sf"/>
</dbReference>
<reference evidence="8" key="1">
    <citation type="journal article" date="2019" name="Gigascience">
        <title>De novo genome assembly of the endangered Acer yangbiense, a plant species with extremely small populations endemic to Yunnan Province, China.</title>
        <authorList>
            <person name="Yang J."/>
            <person name="Wariss H.M."/>
            <person name="Tao L."/>
            <person name="Zhang R."/>
            <person name="Yun Q."/>
            <person name="Hollingsworth P."/>
            <person name="Dao Z."/>
            <person name="Luo G."/>
            <person name="Guo H."/>
            <person name="Ma Y."/>
            <person name="Sun W."/>
        </authorList>
    </citation>
    <scope>NUCLEOTIDE SEQUENCE [LARGE SCALE GENOMIC DNA]</scope>
    <source>
        <strain evidence="8">cv. Malutang</strain>
    </source>
</reference>
<protein>
    <recommendedName>
        <fullName evidence="6">MADS-box domain-containing protein</fullName>
    </recommendedName>
</protein>
<dbReference type="Pfam" id="PF00319">
    <property type="entry name" value="SRF-TF"/>
    <property type="match status" value="1"/>
</dbReference>
<accession>A0A5C7HS68</accession>
<dbReference type="SMART" id="SM00432">
    <property type="entry name" value="MADS"/>
    <property type="match status" value="1"/>
</dbReference>
<evidence type="ECO:0000256" key="2">
    <source>
        <dbReference type="ARBA" id="ARBA00023015"/>
    </source>
</evidence>
<dbReference type="PRINTS" id="PR00404">
    <property type="entry name" value="MADSDOMAIN"/>
</dbReference>
<evidence type="ECO:0000313" key="8">
    <source>
        <dbReference type="Proteomes" id="UP000323000"/>
    </source>
</evidence>
<dbReference type="AlphaFoldDB" id="A0A5C7HS68"/>
<feature type="domain" description="MADS-box" evidence="6">
    <location>
        <begin position="12"/>
        <end position="72"/>
    </location>
</feature>
<gene>
    <name evidence="7" type="ORF">EZV62_014496</name>
</gene>
<dbReference type="SUPFAM" id="SSF55455">
    <property type="entry name" value="SRF-like"/>
    <property type="match status" value="1"/>
</dbReference>
<proteinExistence type="predicted"/>
<dbReference type="EMBL" id="VAHF01000006">
    <property type="protein sequence ID" value="TXG59923.1"/>
    <property type="molecule type" value="Genomic_DNA"/>
</dbReference>
<dbReference type="PROSITE" id="PS50066">
    <property type="entry name" value="MADS_BOX_2"/>
    <property type="match status" value="1"/>
</dbReference>
<keyword evidence="5" id="KW-0539">Nucleus</keyword>
<keyword evidence="3" id="KW-0238">DNA-binding</keyword>
<dbReference type="InterPro" id="IPR050142">
    <property type="entry name" value="MADS-box/MEF2_TF"/>
</dbReference>
<evidence type="ECO:0000256" key="1">
    <source>
        <dbReference type="ARBA" id="ARBA00004123"/>
    </source>
</evidence>
<dbReference type="GO" id="GO:0046983">
    <property type="term" value="F:protein dimerization activity"/>
    <property type="evidence" value="ECO:0007669"/>
    <property type="project" value="InterPro"/>
</dbReference>
<dbReference type="PANTHER" id="PTHR48019">
    <property type="entry name" value="SERUM RESPONSE FACTOR HOMOLOG"/>
    <property type="match status" value="1"/>
</dbReference>
<sequence length="360" mass="40268">MNKENREKRKKMGRVKIQLKKIEEKRDRQISYSKRKDGLIKKAYELTTLCDVDVALIIFSSAGKLIIFDGKRRVEDTLKRYIDLPHSQRGRVEYILTNLDRSCKDYIWFALNEGANNEISMLNTDIDDVEKQLEYFVKCSSSIKSTSDAEYREGILEETLKRVSLHKQVLDSKTYGQLQPPSQTLHLQTGLNYSLEWPQQLDNTRFMGTDFANPIGSQPFRNESNFFAELLPSSMTFHGGYPTRNAVSGGSDQLQSSMAFHGSGYLTRNAVNGGSDQLTPIMAIHDAGYVAGNAWMNNIQQARITTTVPNQVVGDAAEGSNGNDGRIITTTIVGSNQVVGDAAEGNSSTLYDFSDISFPF</sequence>
<dbReference type="InterPro" id="IPR002100">
    <property type="entry name" value="TF_MADSbox"/>
</dbReference>
<name>A0A5C7HS68_9ROSI</name>
<dbReference type="GO" id="GO:0003677">
    <property type="term" value="F:DNA binding"/>
    <property type="evidence" value="ECO:0007669"/>
    <property type="project" value="UniProtKB-KW"/>
</dbReference>
<evidence type="ECO:0000313" key="7">
    <source>
        <dbReference type="EMBL" id="TXG59923.1"/>
    </source>
</evidence>
<dbReference type="Proteomes" id="UP000323000">
    <property type="component" value="Chromosome 6"/>
</dbReference>
<keyword evidence="8" id="KW-1185">Reference proteome</keyword>
<organism evidence="7 8">
    <name type="scientific">Acer yangbiense</name>
    <dbReference type="NCBI Taxonomy" id="1000413"/>
    <lineage>
        <taxon>Eukaryota</taxon>
        <taxon>Viridiplantae</taxon>
        <taxon>Streptophyta</taxon>
        <taxon>Embryophyta</taxon>
        <taxon>Tracheophyta</taxon>
        <taxon>Spermatophyta</taxon>
        <taxon>Magnoliopsida</taxon>
        <taxon>eudicotyledons</taxon>
        <taxon>Gunneridae</taxon>
        <taxon>Pentapetalae</taxon>
        <taxon>rosids</taxon>
        <taxon>malvids</taxon>
        <taxon>Sapindales</taxon>
        <taxon>Sapindaceae</taxon>
        <taxon>Hippocastanoideae</taxon>
        <taxon>Acereae</taxon>
        <taxon>Acer</taxon>
    </lineage>
</organism>
<keyword evidence="4" id="KW-0804">Transcription</keyword>
<comment type="caution">
    <text evidence="7">The sequence shown here is derived from an EMBL/GenBank/DDBJ whole genome shotgun (WGS) entry which is preliminary data.</text>
</comment>
<evidence type="ECO:0000259" key="6">
    <source>
        <dbReference type="PROSITE" id="PS50066"/>
    </source>
</evidence>